<evidence type="ECO:0000256" key="1">
    <source>
        <dbReference type="SAM" id="Phobius"/>
    </source>
</evidence>
<protein>
    <submittedName>
        <fullName evidence="2">DUF3618 domain-containing protein</fullName>
    </submittedName>
</protein>
<evidence type="ECO:0000313" key="3">
    <source>
        <dbReference type="Proteomes" id="UP000280819"/>
    </source>
</evidence>
<dbReference type="AlphaFoldDB" id="A0A3P1T8I9"/>
<keyword evidence="1" id="KW-1133">Transmembrane helix</keyword>
<name>A0A3P1T8I9_9ACTN</name>
<feature type="transmembrane region" description="Helical" evidence="1">
    <location>
        <begin position="73"/>
        <end position="93"/>
    </location>
</feature>
<dbReference type="Proteomes" id="UP000280819">
    <property type="component" value="Unassembled WGS sequence"/>
</dbReference>
<dbReference type="OrthoDB" id="3728653at2"/>
<proteinExistence type="predicted"/>
<keyword evidence="1" id="KW-0812">Transmembrane</keyword>
<sequence length="98" mass="11052">MGDVSERTVEEIRADLARNRAAMSEAAADLVEEYRPKNIARRTVSEAKGFVTEEFRNVKSQIHDENGWRTDRLVILGGAVLGVALFALTLSSLRRRHR</sequence>
<dbReference type="InterPro" id="IPR022062">
    <property type="entry name" value="DUF3618"/>
</dbReference>
<accession>A0A3P1T8I9</accession>
<gene>
    <name evidence="2" type="ORF">EII34_05490</name>
</gene>
<dbReference type="RefSeq" id="WP_124843752.1">
    <property type="nucleotide sequence ID" value="NZ_JAUNKP010000004.1"/>
</dbReference>
<dbReference type="Pfam" id="PF12277">
    <property type="entry name" value="DUF3618"/>
    <property type="match status" value="1"/>
</dbReference>
<reference evidence="2 3" key="1">
    <citation type="submission" date="2018-11" db="EMBL/GenBank/DDBJ databases">
        <title>Genomes From Bacteria Associated with the Canine Oral Cavity: a Test Case for Automated Genome-Based Taxonomic Assignment.</title>
        <authorList>
            <person name="Coil D.A."/>
            <person name="Jospin G."/>
            <person name="Darling A.E."/>
            <person name="Wallis C."/>
            <person name="Davis I.J."/>
            <person name="Harris S."/>
            <person name="Eisen J.A."/>
            <person name="Holcombe L.J."/>
            <person name="O'Flynn C."/>
        </authorList>
    </citation>
    <scope>NUCLEOTIDE SEQUENCE [LARGE SCALE GENOMIC DNA]</scope>
    <source>
        <strain evidence="2 3">OH887_COT-365</strain>
    </source>
</reference>
<keyword evidence="1" id="KW-0472">Membrane</keyword>
<organism evidence="2 3">
    <name type="scientific">Arachnia propionica</name>
    <dbReference type="NCBI Taxonomy" id="1750"/>
    <lineage>
        <taxon>Bacteria</taxon>
        <taxon>Bacillati</taxon>
        <taxon>Actinomycetota</taxon>
        <taxon>Actinomycetes</taxon>
        <taxon>Propionibacteriales</taxon>
        <taxon>Propionibacteriaceae</taxon>
        <taxon>Arachnia</taxon>
    </lineage>
</organism>
<dbReference type="EMBL" id="RQZG01000005">
    <property type="protein sequence ID" value="RRD05669.1"/>
    <property type="molecule type" value="Genomic_DNA"/>
</dbReference>
<comment type="caution">
    <text evidence="2">The sequence shown here is derived from an EMBL/GenBank/DDBJ whole genome shotgun (WGS) entry which is preliminary data.</text>
</comment>
<evidence type="ECO:0000313" key="2">
    <source>
        <dbReference type="EMBL" id="RRD05669.1"/>
    </source>
</evidence>